<comment type="caution">
    <text evidence="3">The sequence shown here is derived from an EMBL/GenBank/DDBJ whole genome shotgun (WGS) entry which is preliminary data.</text>
</comment>
<dbReference type="SUPFAM" id="SSF55856">
    <property type="entry name" value="Cytochrome b5-like heme/steroid binding domain"/>
    <property type="match status" value="1"/>
</dbReference>
<dbReference type="PANTHER" id="PTHR10281:SF76">
    <property type="entry name" value="CALCUTTA CUP-RELATED"/>
    <property type="match status" value="1"/>
</dbReference>
<evidence type="ECO:0000313" key="3">
    <source>
        <dbReference type="EMBL" id="CAK0848409.1"/>
    </source>
</evidence>
<protein>
    <recommendedName>
        <fullName evidence="2">Cytochrome b5 heme-binding domain-containing protein</fullName>
    </recommendedName>
</protein>
<comment type="similarity">
    <text evidence="1">Belongs to the cytochrome b5 family. MAPR subfamily.</text>
</comment>
<feature type="non-terminal residue" evidence="3">
    <location>
        <position position="1"/>
    </location>
</feature>
<dbReference type="InterPro" id="IPR050577">
    <property type="entry name" value="MAPR/NEUFC/NENF-like"/>
</dbReference>
<dbReference type="Pfam" id="PF00173">
    <property type="entry name" value="Cyt-b5"/>
    <property type="match status" value="1"/>
</dbReference>
<organism evidence="3 4">
    <name type="scientific">Prorocentrum cordatum</name>
    <dbReference type="NCBI Taxonomy" id="2364126"/>
    <lineage>
        <taxon>Eukaryota</taxon>
        <taxon>Sar</taxon>
        <taxon>Alveolata</taxon>
        <taxon>Dinophyceae</taxon>
        <taxon>Prorocentrales</taxon>
        <taxon>Prorocentraceae</taxon>
        <taxon>Prorocentrum</taxon>
    </lineage>
</organism>
<dbReference type="EMBL" id="CAUYUJ010014975">
    <property type="protein sequence ID" value="CAK0848409.1"/>
    <property type="molecule type" value="Genomic_DNA"/>
</dbReference>
<keyword evidence="4" id="KW-1185">Reference proteome</keyword>
<proteinExistence type="inferred from homology"/>
<gene>
    <name evidence="3" type="ORF">PCOR1329_LOCUS41349</name>
</gene>
<dbReference type="Proteomes" id="UP001189429">
    <property type="component" value="Unassembled WGS sequence"/>
</dbReference>
<reference evidence="3" key="1">
    <citation type="submission" date="2023-10" db="EMBL/GenBank/DDBJ databases">
        <authorList>
            <person name="Chen Y."/>
            <person name="Shah S."/>
            <person name="Dougan E. K."/>
            <person name="Thang M."/>
            <person name="Chan C."/>
        </authorList>
    </citation>
    <scope>NUCLEOTIDE SEQUENCE [LARGE SCALE GENOMIC DNA]</scope>
</reference>
<dbReference type="InterPro" id="IPR036400">
    <property type="entry name" value="Cyt_B5-like_heme/steroid_sf"/>
</dbReference>
<evidence type="ECO:0000313" key="4">
    <source>
        <dbReference type="Proteomes" id="UP001189429"/>
    </source>
</evidence>
<evidence type="ECO:0000256" key="1">
    <source>
        <dbReference type="ARBA" id="ARBA00038357"/>
    </source>
</evidence>
<name>A0ABN9TT73_9DINO</name>
<dbReference type="InterPro" id="IPR001199">
    <property type="entry name" value="Cyt_B5-like_heme/steroid-bd"/>
</dbReference>
<sequence>RGGSGLLYLAVWGRVFNVTSGHSFYAPDAAYGKFSGHDCTRAFALHSLKASLLDMDLEGIEERKLENLNTTYWDTYREKYPIVGKLVDPPYDAEAYDRFAGPYAGITLQPSLSDARRGADPARPSEPRQSKCPMVAIPRAAFSAIKSILPAGLLDR</sequence>
<dbReference type="Gene3D" id="3.10.120.10">
    <property type="entry name" value="Cytochrome b5-like heme/steroid binding domain"/>
    <property type="match status" value="1"/>
</dbReference>
<accession>A0ABN9TT73</accession>
<evidence type="ECO:0000259" key="2">
    <source>
        <dbReference type="Pfam" id="PF00173"/>
    </source>
</evidence>
<dbReference type="PANTHER" id="PTHR10281">
    <property type="entry name" value="MEMBRANE-ASSOCIATED PROGESTERONE RECEPTOR COMPONENT-RELATED"/>
    <property type="match status" value="1"/>
</dbReference>
<feature type="domain" description="Cytochrome b5 heme-binding" evidence="2">
    <location>
        <begin position="6"/>
        <end position="47"/>
    </location>
</feature>